<feature type="domain" description="Phosphatidic acid phosphatase type 2/haloperoxidase" evidence="2">
    <location>
        <begin position="8"/>
        <end position="81"/>
    </location>
</feature>
<reference evidence="3 4" key="1">
    <citation type="journal article" date="2023" name="Microbiol. Spectr.">
        <title>Symbiosis of Carpenter Bees with Uncharacterized Lactic Acid Bacteria Showing NAD Auxotrophy.</title>
        <authorList>
            <person name="Kawasaki S."/>
            <person name="Ozawa K."/>
            <person name="Mori T."/>
            <person name="Yamamoto A."/>
            <person name="Ito M."/>
            <person name="Ohkuma M."/>
            <person name="Sakamoto M."/>
            <person name="Matsutani M."/>
        </authorList>
    </citation>
    <scope>NUCLEOTIDE SEQUENCE [LARGE SCALE GENOMIC DNA]</scope>
    <source>
        <strain evidence="3 4">Kim32-2</strain>
    </source>
</reference>
<evidence type="ECO:0000256" key="1">
    <source>
        <dbReference type="SAM" id="Phobius"/>
    </source>
</evidence>
<sequence length="85" mass="9105">MHSNLEAGYSFPSGHVLGITVMVLIIGQLFTSMGTGLIVILAATWLLVVTSRISLKAHYPSDILGATSLAIFCFSLCQQLFSAFI</sequence>
<keyword evidence="1" id="KW-0472">Membrane</keyword>
<keyword evidence="1" id="KW-1133">Transmembrane helix</keyword>
<proteinExistence type="predicted"/>
<organism evidence="3 4">
    <name type="scientific">Lactobacillus xylocopicola</name>
    <dbReference type="NCBI Taxonomy" id="2976676"/>
    <lineage>
        <taxon>Bacteria</taxon>
        <taxon>Bacillati</taxon>
        <taxon>Bacillota</taxon>
        <taxon>Bacilli</taxon>
        <taxon>Lactobacillales</taxon>
        <taxon>Lactobacillaceae</taxon>
        <taxon>Lactobacillus</taxon>
    </lineage>
</organism>
<dbReference type="SUPFAM" id="SSF48317">
    <property type="entry name" value="Acid phosphatase/Vanadium-dependent haloperoxidase"/>
    <property type="match status" value="1"/>
</dbReference>
<dbReference type="InterPro" id="IPR000326">
    <property type="entry name" value="PAP2/HPO"/>
</dbReference>
<name>A0ABM8BH67_9LACO</name>
<dbReference type="InterPro" id="IPR036938">
    <property type="entry name" value="PAP2/HPO_sf"/>
</dbReference>
<dbReference type="EMBL" id="AP026803">
    <property type="protein sequence ID" value="BDR60599.1"/>
    <property type="molecule type" value="Genomic_DNA"/>
</dbReference>
<accession>A0ABM8BH67</accession>
<evidence type="ECO:0000313" key="4">
    <source>
        <dbReference type="Proteomes" id="UP001321741"/>
    </source>
</evidence>
<dbReference type="Pfam" id="PF01569">
    <property type="entry name" value="PAP2"/>
    <property type="match status" value="1"/>
</dbReference>
<dbReference type="Gene3D" id="1.20.144.10">
    <property type="entry name" value="Phosphatidic acid phosphatase type 2/haloperoxidase"/>
    <property type="match status" value="1"/>
</dbReference>
<feature type="transmembrane region" description="Helical" evidence="1">
    <location>
        <begin position="16"/>
        <end position="49"/>
    </location>
</feature>
<keyword evidence="1" id="KW-0812">Transmembrane</keyword>
<keyword evidence="4" id="KW-1185">Reference proteome</keyword>
<protein>
    <recommendedName>
        <fullName evidence="2">Phosphatidic acid phosphatase type 2/haloperoxidase domain-containing protein</fullName>
    </recommendedName>
</protein>
<evidence type="ECO:0000313" key="3">
    <source>
        <dbReference type="EMBL" id="BDR60599.1"/>
    </source>
</evidence>
<gene>
    <name evidence="3" type="ORF">KIM322_08600</name>
</gene>
<dbReference type="Proteomes" id="UP001321741">
    <property type="component" value="Chromosome"/>
</dbReference>
<evidence type="ECO:0000259" key="2">
    <source>
        <dbReference type="Pfam" id="PF01569"/>
    </source>
</evidence>